<dbReference type="GO" id="GO:0016899">
    <property type="term" value="F:oxidoreductase activity, acting on the CH-OH group of donors, oxygen as acceptor"/>
    <property type="evidence" value="ECO:0007669"/>
    <property type="project" value="InterPro"/>
</dbReference>
<dbReference type="Gene3D" id="3.30.465.10">
    <property type="match status" value="1"/>
</dbReference>
<dbReference type="EMBL" id="FMZC01000004">
    <property type="protein sequence ID" value="SDC99897.1"/>
    <property type="molecule type" value="Genomic_DNA"/>
</dbReference>
<dbReference type="SUPFAM" id="SSF56176">
    <property type="entry name" value="FAD-binding/transporter-associated domain-like"/>
    <property type="match status" value="1"/>
</dbReference>
<keyword evidence="4" id="KW-1185">Reference proteome</keyword>
<gene>
    <name evidence="3" type="ORF">SAMN05192589_10449</name>
</gene>
<dbReference type="AlphaFoldDB" id="A0A1G6R780"/>
<evidence type="ECO:0000313" key="3">
    <source>
        <dbReference type="EMBL" id="SDC99897.1"/>
    </source>
</evidence>
<dbReference type="OrthoDB" id="143770at2"/>
<dbReference type="PANTHER" id="PTHR43762:SF1">
    <property type="entry name" value="D-ARABINONO-1,4-LACTONE OXIDASE"/>
    <property type="match status" value="1"/>
</dbReference>
<dbReference type="PANTHER" id="PTHR43762">
    <property type="entry name" value="L-GULONOLACTONE OXIDASE"/>
    <property type="match status" value="1"/>
</dbReference>
<dbReference type="InterPro" id="IPR006094">
    <property type="entry name" value="Oxid_FAD_bind_N"/>
</dbReference>
<proteinExistence type="predicted"/>
<dbReference type="Proteomes" id="UP000198781">
    <property type="component" value="Unassembled WGS sequence"/>
</dbReference>
<dbReference type="InterPro" id="IPR010031">
    <property type="entry name" value="FAD_lactone_oxidase-like"/>
</dbReference>
<accession>A0A1G6R780</accession>
<feature type="domain" description="FAD-binding PCMH-type" evidence="2">
    <location>
        <begin position="12"/>
        <end position="178"/>
    </location>
</feature>
<protein>
    <submittedName>
        <fullName evidence="3">FAD/FMN-containing dehydrogenase</fullName>
    </submittedName>
</protein>
<sequence length="437" mass="48137">MVAVRSWGRLSADEHDVRVLAERPLAQLPREPGQHGLAFGMGRSYGDVCLNPGGTLWSLRGLDRFIAWDEATGELTCEAGMLLRDIQRTFVPRGWMLPVTPGTQLATVGGAIANDVHGKNHHVHGSFGDHVQELRLLRTDGLSIRCGPQLHPEWFAATVGGLGLTGVVTQATLRLRRVPGPWLDTETLPYGSLGEFFALADASEADWEHTVSWIDCLSGARAGGTRGIFLRANAAPPESQHGPGPKDRQRTVPFAPPVSLVNRLSLRPFNAAYYHLNRRRAGRALQHYEPFSYPLDNLQEWNRIYGRRGFYQYQCVVPRPHGPDAVGALLREITASGQGSFLGVLKTFGDREAVGLLSFPQPGVTLALDFPNLGDRTLRLFDRLDAVVAQAGGRLYPAKDARMPRDLFEAGYPKLAQFLPYRDPNIRSAMSLRLLGD</sequence>
<dbReference type="STRING" id="187868.SAMN05192589_10449"/>
<evidence type="ECO:0000259" key="2">
    <source>
        <dbReference type="PROSITE" id="PS51387"/>
    </source>
</evidence>
<dbReference type="GO" id="GO:0071949">
    <property type="term" value="F:FAD binding"/>
    <property type="evidence" value="ECO:0007669"/>
    <property type="project" value="InterPro"/>
</dbReference>
<dbReference type="Pfam" id="PF01565">
    <property type="entry name" value="FAD_binding_4"/>
    <property type="match status" value="1"/>
</dbReference>
<evidence type="ECO:0000313" key="4">
    <source>
        <dbReference type="Proteomes" id="UP000198781"/>
    </source>
</evidence>
<dbReference type="RefSeq" id="WP_092742134.1">
    <property type="nucleotide sequence ID" value="NZ_FMZC01000004.1"/>
</dbReference>
<reference evidence="3 4" key="1">
    <citation type="submission" date="2016-10" db="EMBL/GenBank/DDBJ databases">
        <authorList>
            <person name="de Groot N.N."/>
        </authorList>
    </citation>
    <scope>NUCLEOTIDE SEQUENCE [LARGE SCALE GENOMIC DNA]</scope>
    <source>
        <strain evidence="3 4">DSM 16619</strain>
    </source>
</reference>
<dbReference type="InterPro" id="IPR016169">
    <property type="entry name" value="FAD-bd_PCMH_sub2"/>
</dbReference>
<dbReference type="InterPro" id="IPR036318">
    <property type="entry name" value="FAD-bd_PCMH-like_sf"/>
</dbReference>
<dbReference type="InterPro" id="IPR016166">
    <property type="entry name" value="FAD-bd_PCMH"/>
</dbReference>
<evidence type="ECO:0000256" key="1">
    <source>
        <dbReference type="ARBA" id="ARBA00022827"/>
    </source>
</evidence>
<name>A0A1G6R780_9BURK</name>
<keyword evidence="1" id="KW-0274">FAD</keyword>
<organism evidence="3 4">
    <name type="scientific">Paracidovorax valerianellae</name>
    <dbReference type="NCBI Taxonomy" id="187868"/>
    <lineage>
        <taxon>Bacteria</taxon>
        <taxon>Pseudomonadati</taxon>
        <taxon>Pseudomonadota</taxon>
        <taxon>Betaproteobacteria</taxon>
        <taxon>Burkholderiales</taxon>
        <taxon>Comamonadaceae</taxon>
        <taxon>Paracidovorax</taxon>
    </lineage>
</organism>
<dbReference type="PROSITE" id="PS51387">
    <property type="entry name" value="FAD_PCMH"/>
    <property type="match status" value="1"/>
</dbReference>
<keyword evidence="1" id="KW-0285">Flavoprotein</keyword>